<dbReference type="EMBL" id="BMOD01000001">
    <property type="protein sequence ID" value="GGJ19543.1"/>
    <property type="molecule type" value="Genomic_DNA"/>
</dbReference>
<sequence length="340" mass="37523">MPSFRTPPLTETVAVGRGATVTRLGLGASVQGGLFRPVEESDARAVFQAAWDAGIRFYDTAPWYGFGESEIRLGDFLKQKSGFTVSSKVGRLLREGIPPHPTQLMEDGERVFKTSLPYNVVYDFSYDGVMRSFEETLQRMQMDSLDLVFIHDPDSVGVTASELMDGAYRALTELRDQGLVKGIGAGMNQWEMPHELLLAGDFDVFLLAGRYTLLEQHSLPLLQTCIEKGAKIIVGGVFNSGLLANPTPDAKYNYSQAPELMLQRALAIKDLCDHYGISIKAAAMQFPLAHPAVASVLLGVRNLEQLQSNLQDYQTSIPADFWKELQHKGLVSEELEHLPG</sequence>
<dbReference type="SUPFAM" id="SSF51430">
    <property type="entry name" value="NAD(P)-linked oxidoreductase"/>
    <property type="match status" value="1"/>
</dbReference>
<organism evidence="2 3">
    <name type="scientific">Deinococcus roseus</name>
    <dbReference type="NCBI Taxonomy" id="392414"/>
    <lineage>
        <taxon>Bacteria</taxon>
        <taxon>Thermotogati</taxon>
        <taxon>Deinococcota</taxon>
        <taxon>Deinococci</taxon>
        <taxon>Deinococcales</taxon>
        <taxon>Deinococcaceae</taxon>
        <taxon>Deinococcus</taxon>
    </lineage>
</organism>
<accession>A0ABQ2CV42</accession>
<gene>
    <name evidence="2" type="ORF">GCM10008938_02070</name>
</gene>
<dbReference type="PANTHER" id="PTHR42686:SF1">
    <property type="entry name" value="GH17980P-RELATED"/>
    <property type="match status" value="1"/>
</dbReference>
<dbReference type="Pfam" id="PF00248">
    <property type="entry name" value="Aldo_ket_red"/>
    <property type="match status" value="1"/>
</dbReference>
<evidence type="ECO:0000313" key="2">
    <source>
        <dbReference type="EMBL" id="GGJ19543.1"/>
    </source>
</evidence>
<name>A0ABQ2CV42_9DEIO</name>
<dbReference type="Gene3D" id="3.20.20.100">
    <property type="entry name" value="NADP-dependent oxidoreductase domain"/>
    <property type="match status" value="1"/>
</dbReference>
<dbReference type="InterPro" id="IPR020471">
    <property type="entry name" value="AKR"/>
</dbReference>
<dbReference type="InterPro" id="IPR036812">
    <property type="entry name" value="NAD(P)_OxRdtase_dom_sf"/>
</dbReference>
<keyword evidence="3" id="KW-1185">Reference proteome</keyword>
<comment type="caution">
    <text evidence="2">The sequence shown here is derived from an EMBL/GenBank/DDBJ whole genome shotgun (WGS) entry which is preliminary data.</text>
</comment>
<protein>
    <submittedName>
        <fullName evidence="2">Oxidoreductase</fullName>
    </submittedName>
</protein>
<proteinExistence type="predicted"/>
<dbReference type="InterPro" id="IPR023210">
    <property type="entry name" value="NADP_OxRdtase_dom"/>
</dbReference>
<evidence type="ECO:0000259" key="1">
    <source>
        <dbReference type="Pfam" id="PF00248"/>
    </source>
</evidence>
<feature type="domain" description="NADP-dependent oxidoreductase" evidence="1">
    <location>
        <begin position="23"/>
        <end position="327"/>
    </location>
</feature>
<dbReference type="Proteomes" id="UP000632222">
    <property type="component" value="Unassembled WGS sequence"/>
</dbReference>
<dbReference type="PANTHER" id="PTHR42686">
    <property type="entry name" value="GH17980P-RELATED"/>
    <property type="match status" value="1"/>
</dbReference>
<dbReference type="CDD" id="cd19152">
    <property type="entry name" value="AKR_AKR15A"/>
    <property type="match status" value="1"/>
</dbReference>
<evidence type="ECO:0000313" key="3">
    <source>
        <dbReference type="Proteomes" id="UP000632222"/>
    </source>
</evidence>
<reference evidence="3" key="1">
    <citation type="journal article" date="2019" name="Int. J. Syst. Evol. Microbiol.">
        <title>The Global Catalogue of Microorganisms (GCM) 10K type strain sequencing project: providing services to taxonomists for standard genome sequencing and annotation.</title>
        <authorList>
            <consortium name="The Broad Institute Genomics Platform"/>
            <consortium name="The Broad Institute Genome Sequencing Center for Infectious Disease"/>
            <person name="Wu L."/>
            <person name="Ma J."/>
        </authorList>
    </citation>
    <scope>NUCLEOTIDE SEQUENCE [LARGE SCALE GENOMIC DNA]</scope>
    <source>
        <strain evidence="3">JCM 14370</strain>
    </source>
</reference>